<comment type="caution">
    <text evidence="3">The sequence shown here is derived from an EMBL/GenBank/DDBJ whole genome shotgun (WGS) entry which is preliminary data.</text>
</comment>
<keyword evidence="1" id="KW-1133">Transmembrane helix</keyword>
<gene>
    <name evidence="3" type="ORF">E1H14_09920</name>
</gene>
<dbReference type="Pfam" id="PF13400">
    <property type="entry name" value="Tad"/>
    <property type="match status" value="1"/>
</dbReference>
<accession>A0A5A9W028</accession>
<organism evidence="3 4">
    <name type="scientific">Nitrincola tapanii</name>
    <dbReference type="NCBI Taxonomy" id="1708751"/>
    <lineage>
        <taxon>Bacteria</taxon>
        <taxon>Pseudomonadati</taxon>
        <taxon>Pseudomonadota</taxon>
        <taxon>Gammaproteobacteria</taxon>
        <taxon>Oceanospirillales</taxon>
        <taxon>Oceanospirillaceae</taxon>
        <taxon>Nitrincola</taxon>
    </lineage>
</organism>
<sequence>MNHLPFKQQTGAFSIMAAGTLLMALLTLVLVVDTSRLYAEQRKLQKLADTAALESISRLASGACGTDPASARRFAEENLRRQQFLHSEEESAIIECVALDTSGEIIQLIQNPNGPAVRAQVLQEVPSSLILRSGAALGLDFPATTQLQAEATAARDEPVAVFSIGAQLLQLQNDKLLGILLRTVGVDVDVLTLLDADGLANAQITPSGLLSALGVDIGIQQLKALSPSGLVDLVNTQVGLLGIDELLEVSLDLITDSVLRAQVAALRTTLISNPIIQDIQLQLFGVDAERALISLTSASDARLGSALDAGIGLGQLLSTAILVGVSELERGLVIPELNLLGLVDVQLGVVEPPSIGVGPVGTKAYDAQIRLYLDIDTDNLLGGSLRFLTNLLGTRVHLPVWIDLVSGEATLETLSCDVNPPTAKFDVNANLLGICIGEIPDALRWSSASSCQGQTQETELIKLLHLPVLSGRSNIPALQNLEFSVPPQGLVARDQLTDSELNQVCLPDGSNNSCYKTGANLLSDLGNTTQRLVEGLLDLLSGLFRRPNSQLSSGLDFSQAAQNRLIENLATQYLEATKRNGFYNVADATQIILQGQTDPVTGQQILPPLIDGDFNFPRAIPTTGLLAVRPVSQWNTGSFSQAFHAYTSVPYSVLDLLGISTLGNGYTSCAGLLTSLLAWNRCVEGNLQQLLKQHQDRYTLANSTDGDQLATPGNQEVSCSGALCLILRPVLNLLKPILNGVGALLDNILAGVLGVEIGRSTVEVHSIECGTARLVR</sequence>
<name>A0A5A9W028_9GAMM</name>
<dbReference type="OrthoDB" id="5720484at2"/>
<feature type="domain" description="Putative Flp pilus-assembly TadG-like N-terminal" evidence="2">
    <location>
        <begin position="11"/>
        <end position="53"/>
    </location>
</feature>
<dbReference type="EMBL" id="SMRS01000007">
    <property type="protein sequence ID" value="KAA0874086.1"/>
    <property type="molecule type" value="Genomic_DNA"/>
</dbReference>
<dbReference type="Proteomes" id="UP000325302">
    <property type="component" value="Unassembled WGS sequence"/>
</dbReference>
<dbReference type="RefSeq" id="WP_149391318.1">
    <property type="nucleotide sequence ID" value="NZ_SMRS01000007.1"/>
</dbReference>
<evidence type="ECO:0000313" key="3">
    <source>
        <dbReference type="EMBL" id="KAA0874086.1"/>
    </source>
</evidence>
<evidence type="ECO:0000259" key="2">
    <source>
        <dbReference type="Pfam" id="PF13400"/>
    </source>
</evidence>
<keyword evidence="1" id="KW-0812">Transmembrane</keyword>
<reference evidence="3 4" key="1">
    <citation type="submission" date="2019-03" db="EMBL/GenBank/DDBJ databases">
        <title>Nitrincola sp. nov. isolated from an Indian soda lake.</title>
        <authorList>
            <person name="Joshi A."/>
            <person name="Thite S.V."/>
            <person name="Joseph N."/>
            <person name="Dhotre D."/>
            <person name="Moorthy M."/>
            <person name="Shouche Y.S."/>
        </authorList>
    </citation>
    <scope>NUCLEOTIDE SEQUENCE [LARGE SCALE GENOMIC DNA]</scope>
    <source>
        <strain evidence="3 4">MEB193</strain>
    </source>
</reference>
<keyword evidence="1" id="KW-0472">Membrane</keyword>
<keyword evidence="4" id="KW-1185">Reference proteome</keyword>
<evidence type="ECO:0000256" key="1">
    <source>
        <dbReference type="SAM" id="Phobius"/>
    </source>
</evidence>
<dbReference type="InterPro" id="IPR028087">
    <property type="entry name" value="Tad_N"/>
</dbReference>
<feature type="transmembrane region" description="Helical" evidence="1">
    <location>
        <begin position="12"/>
        <end position="32"/>
    </location>
</feature>
<protein>
    <recommendedName>
        <fullName evidence="2">Putative Flp pilus-assembly TadG-like N-terminal domain-containing protein</fullName>
    </recommendedName>
</protein>
<proteinExistence type="predicted"/>
<dbReference type="AlphaFoldDB" id="A0A5A9W028"/>
<evidence type="ECO:0000313" key="4">
    <source>
        <dbReference type="Proteomes" id="UP000325302"/>
    </source>
</evidence>